<sequence>DVKSQQSNLCVTAPEWTIFDEDTIELKKDAMKDEFLPTVSKGLGEYLKEFQSKGSIDNPSEIITPKLTHAFAM</sequence>
<comment type="caution">
    <text evidence="1">The sequence shown here is derived from an EMBL/GenBank/DDBJ whole genome shotgun (WGS) entry which is preliminary data.</text>
</comment>
<proteinExistence type="predicted"/>
<evidence type="ECO:0000313" key="1">
    <source>
        <dbReference type="EMBL" id="GAG28176.1"/>
    </source>
</evidence>
<gene>
    <name evidence="1" type="ORF">S01H1_48600</name>
</gene>
<protein>
    <submittedName>
        <fullName evidence="1">Uncharacterized protein</fullName>
    </submittedName>
</protein>
<organism evidence="1">
    <name type="scientific">marine sediment metagenome</name>
    <dbReference type="NCBI Taxonomy" id="412755"/>
    <lineage>
        <taxon>unclassified sequences</taxon>
        <taxon>metagenomes</taxon>
        <taxon>ecological metagenomes</taxon>
    </lineage>
</organism>
<dbReference type="EMBL" id="BARS01031214">
    <property type="protein sequence ID" value="GAG28176.1"/>
    <property type="molecule type" value="Genomic_DNA"/>
</dbReference>
<dbReference type="AlphaFoldDB" id="X0XTH1"/>
<reference evidence="1" key="1">
    <citation type="journal article" date="2014" name="Front. Microbiol.">
        <title>High frequency of phylogenetically diverse reductive dehalogenase-homologous genes in deep subseafloor sedimentary metagenomes.</title>
        <authorList>
            <person name="Kawai M."/>
            <person name="Futagami T."/>
            <person name="Toyoda A."/>
            <person name="Takaki Y."/>
            <person name="Nishi S."/>
            <person name="Hori S."/>
            <person name="Arai W."/>
            <person name="Tsubouchi T."/>
            <person name="Morono Y."/>
            <person name="Uchiyama I."/>
            <person name="Ito T."/>
            <person name="Fujiyama A."/>
            <person name="Inagaki F."/>
            <person name="Takami H."/>
        </authorList>
    </citation>
    <scope>NUCLEOTIDE SEQUENCE</scope>
    <source>
        <strain evidence="1">Expedition CK06-06</strain>
    </source>
</reference>
<name>X0XTH1_9ZZZZ</name>
<feature type="non-terminal residue" evidence="1">
    <location>
        <position position="1"/>
    </location>
</feature>
<accession>X0XTH1</accession>